<proteinExistence type="predicted"/>
<dbReference type="AlphaFoldDB" id="A0A379PLQ1"/>
<dbReference type="EMBL" id="UGUU01000002">
    <property type="protein sequence ID" value="SUE95901.1"/>
    <property type="molecule type" value="Genomic_DNA"/>
</dbReference>
<evidence type="ECO:0000313" key="2">
    <source>
        <dbReference type="Proteomes" id="UP000254260"/>
    </source>
</evidence>
<reference evidence="1 2" key="1">
    <citation type="submission" date="2018-06" db="EMBL/GenBank/DDBJ databases">
        <authorList>
            <consortium name="Pathogen Informatics"/>
            <person name="Doyle S."/>
        </authorList>
    </citation>
    <scope>NUCLEOTIDE SEQUENCE [LARGE SCALE GENOMIC DNA]</scope>
    <source>
        <strain evidence="1 2">NCTC10899</strain>
    </source>
</reference>
<protein>
    <submittedName>
        <fullName evidence="1">Uncharacterized protein</fullName>
    </submittedName>
</protein>
<name>A0A379PLQ1_ECTME</name>
<sequence length="143" mass="16853">MDRVAWMSKSMWDREPFLPRFAFDADRRQLIRMTFWEMESTAKNAIEVTRDMVGGLSWELYRALCMPADEAFAARVDYCIKHIGLPEIHFWLSLLQKSKYGAEFADITTSLLVEAAVRLGVYKADEDWDLPRGKWWLRKEIEV</sequence>
<gene>
    <name evidence="1" type="ORF">NCTC10899_05142</name>
</gene>
<organism evidence="1 2">
    <name type="scientific">Ectopseudomonas mendocina</name>
    <name type="common">Pseudomonas mendocina</name>
    <dbReference type="NCBI Taxonomy" id="300"/>
    <lineage>
        <taxon>Bacteria</taxon>
        <taxon>Pseudomonadati</taxon>
        <taxon>Pseudomonadota</taxon>
        <taxon>Gammaproteobacteria</taxon>
        <taxon>Pseudomonadales</taxon>
        <taxon>Pseudomonadaceae</taxon>
        <taxon>Ectopseudomonas</taxon>
    </lineage>
</organism>
<accession>A0A379PLQ1</accession>
<dbReference type="Proteomes" id="UP000254260">
    <property type="component" value="Unassembled WGS sequence"/>
</dbReference>
<evidence type="ECO:0000313" key="1">
    <source>
        <dbReference type="EMBL" id="SUE95901.1"/>
    </source>
</evidence>